<feature type="region of interest" description="Disordered" evidence="3">
    <location>
        <begin position="624"/>
        <end position="650"/>
    </location>
</feature>
<dbReference type="PANTHER" id="PTHR14614">
    <property type="entry name" value="HEPATOCELLULAR CARCINOMA-ASSOCIATED ANTIGEN"/>
    <property type="match status" value="1"/>
</dbReference>
<dbReference type="SUPFAM" id="SSF53335">
    <property type="entry name" value="S-adenosyl-L-methionine-dependent methyltransferases"/>
    <property type="match status" value="1"/>
</dbReference>
<dbReference type="Proteomes" id="UP000290572">
    <property type="component" value="Unassembled WGS sequence"/>
</dbReference>
<dbReference type="Gene3D" id="3.40.50.150">
    <property type="entry name" value="Vaccinia Virus protein VP39"/>
    <property type="match status" value="1"/>
</dbReference>
<name>A0A498N8G6_LABRO</name>
<feature type="region of interest" description="Disordered" evidence="3">
    <location>
        <begin position="50"/>
        <end position="72"/>
    </location>
</feature>
<dbReference type="GO" id="GO:0032259">
    <property type="term" value="P:methylation"/>
    <property type="evidence" value="ECO:0007669"/>
    <property type="project" value="UniProtKB-KW"/>
</dbReference>
<dbReference type="GO" id="GO:0008168">
    <property type="term" value="F:methyltransferase activity"/>
    <property type="evidence" value="ECO:0007669"/>
    <property type="project" value="UniProtKB-KW"/>
</dbReference>
<evidence type="ECO:0000256" key="1">
    <source>
        <dbReference type="ARBA" id="ARBA00022603"/>
    </source>
</evidence>
<dbReference type="STRING" id="84645.A0A498N8G6"/>
<sequence length="1183" mass="132764">METTPHHRDGGAMEKIHEEVTLEAKEYSGGITGKYTEYNWVLLNKGSSQTAEKSEESLEHTTPMETTPHHRDGGAMEKIHEEVTLEAKEYSGGITGKYTKALIGSHNTERNANEESIQTKINTAPIVFSSPPVQDEKLPDEVVKVPVVEQEPTVELTEEQAGPRIQDEAIADSRMVEPDSVLLEPETTEEHRKPEETQVMMEEPVLEADYLPKETPETELEPELEITASQIERNNVSEHIVAEDLEIQMEPERGSRRANTESNSLETFDKMRKLLLLVLIITASVAFASPPVQDEKLPDQVVKVPVVEKEPTVELTEEEADPLMEDEADADTQSSSLEIFDKMRKLLLLVLIITASVAFASPPVQDEKPPDQVVKVPVVEKEPTVELTEEEADPLMEDEANVDSRMVEPDSVPEETQVMMEEPVLDTDYVTEETQETEQEPEPEITAIQTNGNSVSVEEAVPELESETNRTNENETNAEIQMEPGRGSRRVKAESSSLEIFDKMRKLLLLVLIITASVAFASPPVQDEKPPDQVVKVPVVKKEPTVELTEEETDPLMEDEADVDSRMVEPDSVPEETQAMLEEPVLDADYLTEETPETEQEPEPEITAIQTNGNSVSVEEAVPELESETNRTNENETNAEIQMEPGRGSRRVKTESSFLEIFDKMRKLLLLVLIITASVAFASPPVQDEKLLDQVVKVPVVKKEPTVELTEEETDPLMEDEADVDSRMVEPDSVPEETQVMMEEPVLDADYLTEETPETEQEPEPEITAIQTNRNSVSVEEAVPELESGTNRTNENETNAEIQMEPGRGSRRVKTVVLSEKTFELDSLMEIEERPGLHVQKKGIVKQPDPVKPPPNNTEEEALIGSHNTERNAGEESKQTNKINTESNSLEIFDKMRKFLLLVLTVTAVLSEKTFGLDSIMEIEGRPGLHVQKKGIVKQPDPVKPPPNNAEEEDLDDENMHKEAMNRRNAWQRSVFYSLGKETFFFTGQEISVRESLDSFGAVVWPGAVALCRYLEKNREQVDLLDKAVLELGAGTGLVSVVASLLGAWVTATDLPDVLSNLSFNLSRNTRGRCRYTPQVAPLVWGQDVKRDFPSSVYSYDYVLCADVVYHHNFLEDLLITMQHFCKPGTTLLWANKVRFQSDLHFIENFKNVFNVTLLEEIPQEEVRIYQATARKSAQQHDV</sequence>
<feature type="region of interest" description="Disordered" evidence="3">
    <location>
        <begin position="463"/>
        <end position="491"/>
    </location>
</feature>
<keyword evidence="2" id="KW-0949">S-adenosyl-L-methionine</keyword>
<keyword evidence="5" id="KW-1185">Reference proteome</keyword>
<feature type="compositionally biased region" description="Basic and acidic residues" evidence="3">
    <location>
        <begin position="868"/>
        <end position="879"/>
    </location>
</feature>
<dbReference type="InterPro" id="IPR029063">
    <property type="entry name" value="SAM-dependent_MTases_sf"/>
</dbReference>
<evidence type="ECO:0000256" key="2">
    <source>
        <dbReference type="ARBA" id="ARBA00022691"/>
    </source>
</evidence>
<dbReference type="AlphaFoldDB" id="A0A498N8G6"/>
<reference evidence="4 5" key="1">
    <citation type="submission" date="2018-03" db="EMBL/GenBank/DDBJ databases">
        <title>Draft genome sequence of Rohu Carp (Labeo rohita).</title>
        <authorList>
            <person name="Das P."/>
            <person name="Kushwaha B."/>
            <person name="Joshi C.G."/>
            <person name="Kumar D."/>
            <person name="Nagpure N.S."/>
            <person name="Sahoo L."/>
            <person name="Das S.P."/>
            <person name="Bit A."/>
            <person name="Patnaik S."/>
            <person name="Meher P.K."/>
            <person name="Jayasankar P."/>
            <person name="Koringa P.G."/>
            <person name="Patel N.V."/>
            <person name="Hinsu A.T."/>
            <person name="Kumar R."/>
            <person name="Pandey M."/>
            <person name="Agarwal S."/>
            <person name="Srivastava S."/>
            <person name="Singh M."/>
            <person name="Iquebal M.A."/>
            <person name="Jaiswal S."/>
            <person name="Angadi U.B."/>
            <person name="Kumar N."/>
            <person name="Raza M."/>
            <person name="Shah T.M."/>
            <person name="Rai A."/>
            <person name="Jena J.K."/>
        </authorList>
    </citation>
    <scope>NUCLEOTIDE SEQUENCE [LARGE SCALE GENOMIC DNA]</scope>
    <source>
        <strain evidence="4">DASCIFA01</strain>
        <tissue evidence="4">Testis</tissue>
    </source>
</reference>
<dbReference type="EMBL" id="QBIY01011822">
    <property type="protein sequence ID" value="RXN29240.1"/>
    <property type="molecule type" value="Genomic_DNA"/>
</dbReference>
<gene>
    <name evidence="4" type="ORF">ROHU_036291</name>
</gene>
<feature type="region of interest" description="Disordered" evidence="3">
    <location>
        <begin position="845"/>
        <end position="883"/>
    </location>
</feature>
<organism evidence="4 5">
    <name type="scientific">Labeo rohita</name>
    <name type="common">Indian major carp</name>
    <name type="synonym">Cyprinus rohita</name>
    <dbReference type="NCBI Taxonomy" id="84645"/>
    <lineage>
        <taxon>Eukaryota</taxon>
        <taxon>Metazoa</taxon>
        <taxon>Chordata</taxon>
        <taxon>Craniata</taxon>
        <taxon>Vertebrata</taxon>
        <taxon>Euteleostomi</taxon>
        <taxon>Actinopterygii</taxon>
        <taxon>Neopterygii</taxon>
        <taxon>Teleostei</taxon>
        <taxon>Ostariophysi</taxon>
        <taxon>Cypriniformes</taxon>
        <taxon>Cyprinidae</taxon>
        <taxon>Labeoninae</taxon>
        <taxon>Labeonini</taxon>
        <taxon>Labeo</taxon>
    </lineage>
</organism>
<protein>
    <submittedName>
        <fullName evidence="4">Lysine methyltransferase METTL21C-like protein</fullName>
    </submittedName>
</protein>
<comment type="caution">
    <text evidence="4">The sequence shown here is derived from an EMBL/GenBank/DDBJ whole genome shotgun (WGS) entry which is preliminary data.</text>
</comment>
<dbReference type="Pfam" id="PF10294">
    <property type="entry name" value="Methyltransf_16"/>
    <property type="match status" value="1"/>
</dbReference>
<dbReference type="PANTHER" id="PTHR14614:SF13">
    <property type="entry name" value="PROTEIN-LYSINE METHYLTRANSFERASE METTL21C"/>
    <property type="match status" value="1"/>
</dbReference>
<evidence type="ECO:0000313" key="5">
    <source>
        <dbReference type="Proteomes" id="UP000290572"/>
    </source>
</evidence>
<dbReference type="InterPro" id="IPR019410">
    <property type="entry name" value="Methyltransf_16"/>
</dbReference>
<evidence type="ECO:0000313" key="4">
    <source>
        <dbReference type="EMBL" id="RXN29240.1"/>
    </source>
</evidence>
<accession>A0A498N8G6</accession>
<keyword evidence="4" id="KW-0808">Transferase</keyword>
<keyword evidence="1 4" id="KW-0489">Methyltransferase</keyword>
<proteinExistence type="predicted"/>
<evidence type="ECO:0000256" key="3">
    <source>
        <dbReference type="SAM" id="MobiDB-lite"/>
    </source>
</evidence>